<dbReference type="EMBL" id="CP058605">
    <property type="protein sequence ID" value="QLG71490.1"/>
    <property type="molecule type" value="Genomic_DNA"/>
</dbReference>
<evidence type="ECO:0000313" key="8">
    <source>
        <dbReference type="Proteomes" id="UP000509704"/>
    </source>
</evidence>
<dbReference type="OrthoDB" id="5295771at2759"/>
<dbReference type="GO" id="GO:0007007">
    <property type="term" value="P:inner mitochondrial membrane organization"/>
    <property type="evidence" value="ECO:0007669"/>
    <property type="project" value="TreeGrafter"/>
</dbReference>
<accession>A0A7H9AYK8</accession>
<dbReference type="Gene3D" id="3.60.160.10">
    <property type="entry name" value="Mitochondrial biogenesis AIM24"/>
    <property type="match status" value="1"/>
</dbReference>
<dbReference type="PANTHER" id="PTHR36959">
    <property type="entry name" value="ALTERED INHERITANCE OF MITOCHONDRIA PROTEIN 24, MITOCHONDRIAL"/>
    <property type="match status" value="1"/>
</dbReference>
<evidence type="ECO:0000256" key="4">
    <source>
        <dbReference type="ARBA" id="ARBA00022946"/>
    </source>
</evidence>
<dbReference type="InterPro" id="IPR036983">
    <property type="entry name" value="AIM24_sf"/>
</dbReference>
<dbReference type="GO" id="GO:0005743">
    <property type="term" value="C:mitochondrial inner membrane"/>
    <property type="evidence" value="ECO:0007669"/>
    <property type="project" value="TreeGrafter"/>
</dbReference>
<organism evidence="7 8">
    <name type="scientific">Zygotorulaspora mrakii</name>
    <name type="common">Zygosaccharomyces mrakii</name>
    <dbReference type="NCBI Taxonomy" id="42260"/>
    <lineage>
        <taxon>Eukaryota</taxon>
        <taxon>Fungi</taxon>
        <taxon>Dikarya</taxon>
        <taxon>Ascomycota</taxon>
        <taxon>Saccharomycotina</taxon>
        <taxon>Saccharomycetes</taxon>
        <taxon>Saccharomycetales</taxon>
        <taxon>Saccharomycetaceae</taxon>
        <taxon>Zygotorulaspora</taxon>
    </lineage>
</organism>
<proteinExistence type="inferred from homology"/>
<dbReference type="GeneID" id="59235151"/>
<dbReference type="RefSeq" id="XP_037143218.1">
    <property type="nucleotide sequence ID" value="XM_037287323.1"/>
</dbReference>
<dbReference type="KEGG" id="zmk:HG535_0B05320"/>
<sequence>MSGKVCRIFPSKRFISLIRPTETTCIPTQVELKNATDASTQSLFSEGDNDEFLSTSRFQVLGQPATMASALIPPSIDLYVRRGCLVSLHGSRSISLSHEWQSVWFNLTRYFTLKPSIYYKLISTAKFNALIAPNFTSNRLGPILGLSSSPFRTLCLLSLDGTKDWNIWGKDSIVAYEANTSLDIKPSKFSIFKSQRPVFSSKYQILQGRGNVLLSGSGSVYTIELKDASDEIIIKSEHLLGLNGSSQLNIKDSVEVQTLAPLQKKDEKLLSKRPPAGEIRDFDVRMFFEISRDIFANTWNWLKRVYSTQLNGPSKFLRIKGPRTLLLQSSYNVYLPASAKGKSLLQVDSNPALSSSIPLTKSPSKDYLSYASVLKDGQVDFRSTEDFSETLKHTNSKQQN</sequence>
<gene>
    <name evidence="7" type="ORF">HG535_0B05320</name>
</gene>
<dbReference type="InterPro" id="IPR016031">
    <property type="entry name" value="Trp_RNA-bd_attenuator-like_dom"/>
</dbReference>
<name>A0A7H9AYK8_ZYGMR</name>
<dbReference type="SUPFAM" id="SSF51219">
    <property type="entry name" value="TRAP-like"/>
    <property type="match status" value="1"/>
</dbReference>
<keyword evidence="8" id="KW-1185">Reference proteome</keyword>
<dbReference type="AlphaFoldDB" id="A0A7H9AYK8"/>
<dbReference type="Pfam" id="PF01987">
    <property type="entry name" value="AIM24"/>
    <property type="match status" value="1"/>
</dbReference>
<protein>
    <recommendedName>
        <fullName evidence="3 6">Altered inheritance of mitochondria protein 24, mitochondrial</fullName>
    </recommendedName>
</protein>
<evidence type="ECO:0000256" key="6">
    <source>
        <dbReference type="RuleBase" id="RU363045"/>
    </source>
</evidence>
<evidence type="ECO:0000256" key="5">
    <source>
        <dbReference type="ARBA" id="ARBA00023128"/>
    </source>
</evidence>
<comment type="subcellular location">
    <subcellularLocation>
        <location evidence="1 6">Mitochondrion</location>
    </subcellularLocation>
</comment>
<keyword evidence="4" id="KW-0809">Transit peptide</keyword>
<dbReference type="PANTHER" id="PTHR36959:SF2">
    <property type="entry name" value="ALTERED INHERITANCE OF MITOCHONDRIA PROTEIN 24, MITOCHONDRIAL"/>
    <property type="match status" value="1"/>
</dbReference>
<evidence type="ECO:0000256" key="3">
    <source>
        <dbReference type="ARBA" id="ARBA00013287"/>
    </source>
</evidence>
<keyword evidence="5 6" id="KW-0496">Mitochondrion</keyword>
<reference evidence="7 8" key="1">
    <citation type="submission" date="2020-07" db="EMBL/GenBank/DDBJ databases">
        <title>The yeast mating-type switching endonuclease HO is a domesticated member of an unorthodox homing genetic element family.</title>
        <authorList>
            <person name="Coughlan A.Y."/>
            <person name="Lombardi L."/>
            <person name="Braun-Galleani S."/>
            <person name="Martos A.R."/>
            <person name="Galeote V."/>
            <person name="Bigey F."/>
            <person name="Dequin S."/>
            <person name="Byrne K.P."/>
            <person name="Wolfe K.H."/>
        </authorList>
    </citation>
    <scope>NUCLEOTIDE SEQUENCE [LARGE SCALE GENOMIC DNA]</scope>
    <source>
        <strain evidence="7 8">NRRL Y-6702</strain>
    </source>
</reference>
<evidence type="ECO:0000313" key="7">
    <source>
        <dbReference type="EMBL" id="QLG71490.1"/>
    </source>
</evidence>
<evidence type="ECO:0000256" key="2">
    <source>
        <dbReference type="ARBA" id="ARBA00009322"/>
    </source>
</evidence>
<evidence type="ECO:0000256" key="1">
    <source>
        <dbReference type="ARBA" id="ARBA00004173"/>
    </source>
</evidence>
<dbReference type="InterPro" id="IPR002838">
    <property type="entry name" value="AIM24"/>
</dbReference>
<comment type="similarity">
    <text evidence="2 6">Belongs to the AIM24 family.</text>
</comment>
<dbReference type="Proteomes" id="UP000509704">
    <property type="component" value="Chromosome 2"/>
</dbReference>